<keyword evidence="2" id="KW-1185">Reference proteome</keyword>
<gene>
    <name evidence="1" type="ORF">PQR01_24430</name>
</gene>
<evidence type="ECO:0000313" key="2">
    <source>
        <dbReference type="Proteomes" id="UP001629235"/>
    </source>
</evidence>
<proteinExistence type="predicted"/>
<reference evidence="1 2" key="1">
    <citation type="journal article" date="2024" name="Chem. Sci.">
        <title>Discovery of megapolipeptins by genome mining of a Burkholderiales bacteria collection.</title>
        <authorList>
            <person name="Paulo B.S."/>
            <person name="Recchia M.J.J."/>
            <person name="Lee S."/>
            <person name="Fergusson C.H."/>
            <person name="Romanowski S.B."/>
            <person name="Hernandez A."/>
            <person name="Krull N."/>
            <person name="Liu D.Y."/>
            <person name="Cavanagh H."/>
            <person name="Bos A."/>
            <person name="Gray C.A."/>
            <person name="Murphy B.T."/>
            <person name="Linington R.G."/>
            <person name="Eustaquio A.S."/>
        </authorList>
    </citation>
    <scope>NUCLEOTIDE SEQUENCE [LARGE SCALE GENOMIC DNA]</scope>
    <source>
        <strain evidence="1 2">RL18-126-BIB-B</strain>
    </source>
</reference>
<name>A0ACC7NJ90_9BURK</name>
<dbReference type="EMBL" id="JAQQDW010000057">
    <property type="protein sequence ID" value="MFM0106543.1"/>
    <property type="molecule type" value="Genomic_DNA"/>
</dbReference>
<accession>A0ACC7NJ90</accession>
<protein>
    <submittedName>
        <fullName evidence="1">LysR substrate-binding domain-containing protein</fullName>
    </submittedName>
</protein>
<evidence type="ECO:0000313" key="1">
    <source>
        <dbReference type="EMBL" id="MFM0106543.1"/>
    </source>
</evidence>
<comment type="caution">
    <text evidence="1">The sequence shown here is derived from an EMBL/GenBank/DDBJ whole genome shotgun (WGS) entry which is preliminary data.</text>
</comment>
<sequence length="345" mass="38289">MYSKLIFILGGFAAPHSNLPRRLARRMGFLPMSSIRFLKTFIAIAQYGSFAAAAEHVSVTQAAVGMQMRSLEQQLNIPLFDRQGRTAALSRNALALLPRIEQIVALYDGLSDAWEEDEMLVGSVTLGSVVSAMASLATQITDLKTAHPRLDLRLVTGKSLELRARLNAREINAAVIVRLQESLPKPFDWRTLYEEPLVLVAHRETLTARAGSAAGLLRDRPFLSFDRSQRTGMLIELAVQRQGIAVNELVELDSLETIIELVRQDIGVAIVPLLRNATWQNDPLLRIIPLPVPSTPREVGILARTDVMRPYLMQALRERLTMPAVRSTALRAVDAFDTKPSRCPP</sequence>
<dbReference type="Proteomes" id="UP001629235">
    <property type="component" value="Unassembled WGS sequence"/>
</dbReference>
<organism evidence="1 2">
    <name type="scientific">Paraburkholderia rhynchosiae</name>
    <dbReference type="NCBI Taxonomy" id="487049"/>
    <lineage>
        <taxon>Bacteria</taxon>
        <taxon>Pseudomonadati</taxon>
        <taxon>Pseudomonadota</taxon>
        <taxon>Betaproteobacteria</taxon>
        <taxon>Burkholderiales</taxon>
        <taxon>Burkholderiaceae</taxon>
        <taxon>Paraburkholderia</taxon>
    </lineage>
</organism>